<evidence type="ECO:0000313" key="3">
    <source>
        <dbReference type="RefSeq" id="XP_054853518.1"/>
    </source>
</evidence>
<keyword evidence="2" id="KW-1185">Reference proteome</keyword>
<dbReference type="AlphaFoldDB" id="A0AA97LEY9"/>
<name>A0AA97LEY9_EUBMA</name>
<dbReference type="GO" id="GO:0061343">
    <property type="term" value="P:cell adhesion involved in heart morphogenesis"/>
    <property type="evidence" value="ECO:0007669"/>
    <property type="project" value="TreeGrafter"/>
</dbReference>
<sequence length="257" mass="29838">MRGLVKKKLKGQKGQNPWGSLETKTTILKAQKKYIQQVRKGTNRYKKRPAWLTNKVKEARKGKKVSFKGWKASRSEVYKREHRLWQRKCKSVIRQAKRDYEEHIAKNIKTNNKHFFKYIRSRKPAREAVGPLDDQGVKGLLKNNREMAEKLHAFFASVFTVEDERCLPTPEPLISGGVLKDLSQIEVMRKEVLRLISIQGVMSGKRLRGGPGGHPADVTKWNPSQECRRRGLCPYRMRFDLQRARKTVLSTRNKPSC</sequence>
<proteinExistence type="predicted"/>
<dbReference type="Proteomes" id="UP001190640">
    <property type="component" value="Chromosome 14"/>
</dbReference>
<organism evidence="2 3">
    <name type="scientific">Eublepharis macularius</name>
    <name type="common">Leopard gecko</name>
    <name type="synonym">Cyrtodactylus macularius</name>
    <dbReference type="NCBI Taxonomy" id="481883"/>
    <lineage>
        <taxon>Eukaryota</taxon>
        <taxon>Metazoa</taxon>
        <taxon>Chordata</taxon>
        <taxon>Craniata</taxon>
        <taxon>Vertebrata</taxon>
        <taxon>Euteleostomi</taxon>
        <taxon>Lepidosauria</taxon>
        <taxon>Squamata</taxon>
        <taxon>Bifurcata</taxon>
        <taxon>Gekkota</taxon>
        <taxon>Eublepharidae</taxon>
        <taxon>Eublepharinae</taxon>
        <taxon>Eublepharis</taxon>
    </lineage>
</organism>
<feature type="region of interest" description="Disordered" evidence="1">
    <location>
        <begin position="1"/>
        <end position="20"/>
    </location>
</feature>
<evidence type="ECO:0000256" key="1">
    <source>
        <dbReference type="SAM" id="MobiDB-lite"/>
    </source>
</evidence>
<dbReference type="KEGG" id="emc:129342059"/>
<dbReference type="PANTHER" id="PTHR33395">
    <property type="entry name" value="TRANSCRIPTASE, PUTATIVE-RELATED-RELATED"/>
    <property type="match status" value="1"/>
</dbReference>
<dbReference type="RefSeq" id="XP_054853518.1">
    <property type="nucleotide sequence ID" value="XM_054997543.1"/>
</dbReference>
<feature type="compositionally biased region" description="Basic residues" evidence="1">
    <location>
        <begin position="1"/>
        <end position="11"/>
    </location>
</feature>
<reference evidence="3" key="1">
    <citation type="submission" date="2025-08" db="UniProtKB">
        <authorList>
            <consortium name="RefSeq"/>
        </authorList>
    </citation>
    <scope>IDENTIFICATION</scope>
    <source>
        <tissue evidence="3">Blood</tissue>
    </source>
</reference>
<dbReference type="GO" id="GO:0007508">
    <property type="term" value="P:larval heart development"/>
    <property type="evidence" value="ECO:0007669"/>
    <property type="project" value="TreeGrafter"/>
</dbReference>
<gene>
    <name evidence="3" type="primary">LOC129342059</name>
</gene>
<accession>A0AA97LEY9</accession>
<dbReference type="GeneID" id="129342059"/>
<evidence type="ECO:0000313" key="2">
    <source>
        <dbReference type="Proteomes" id="UP001190640"/>
    </source>
</evidence>
<protein>
    <submittedName>
        <fullName evidence="3">Uncharacterized protein LOC129342059</fullName>
    </submittedName>
</protein>
<dbReference type="GO" id="GO:0031012">
    <property type="term" value="C:extracellular matrix"/>
    <property type="evidence" value="ECO:0007669"/>
    <property type="project" value="TreeGrafter"/>
</dbReference>
<dbReference type="PANTHER" id="PTHR33395:SF22">
    <property type="entry name" value="REVERSE TRANSCRIPTASE DOMAIN-CONTAINING PROTEIN"/>
    <property type="match status" value="1"/>
</dbReference>